<feature type="domain" description="PFL" evidence="5">
    <location>
        <begin position="13"/>
        <end position="597"/>
    </location>
</feature>
<dbReference type="SUPFAM" id="SSF51998">
    <property type="entry name" value="PFL-like glycyl radical enzymes"/>
    <property type="match status" value="1"/>
</dbReference>
<dbReference type="Gene3D" id="3.20.70.20">
    <property type="match status" value="1"/>
</dbReference>
<dbReference type="GO" id="GO:0008861">
    <property type="term" value="F:formate C-acetyltransferase activity"/>
    <property type="evidence" value="ECO:0007669"/>
    <property type="project" value="UniProtKB-EC"/>
</dbReference>
<evidence type="ECO:0000256" key="1">
    <source>
        <dbReference type="ARBA" id="ARBA00022818"/>
    </source>
</evidence>
<proteinExistence type="predicted"/>
<dbReference type="InterPro" id="IPR051215">
    <property type="entry name" value="GRE"/>
</dbReference>
<dbReference type="Pfam" id="PF02901">
    <property type="entry name" value="PFL-like"/>
    <property type="match status" value="1"/>
</dbReference>
<dbReference type="GO" id="GO:0005829">
    <property type="term" value="C:cytosol"/>
    <property type="evidence" value="ECO:0007669"/>
    <property type="project" value="TreeGrafter"/>
</dbReference>
<feature type="coiled-coil region" evidence="3">
    <location>
        <begin position="183"/>
        <end position="212"/>
    </location>
</feature>
<dbReference type="PROSITE" id="PS51554">
    <property type="entry name" value="PFL"/>
    <property type="match status" value="1"/>
</dbReference>
<dbReference type="GO" id="GO:0016829">
    <property type="term" value="F:lyase activity"/>
    <property type="evidence" value="ECO:0007669"/>
    <property type="project" value="UniProtKB-KW"/>
</dbReference>
<dbReference type="Pfam" id="PF01228">
    <property type="entry name" value="Gly_radical"/>
    <property type="match status" value="1"/>
</dbReference>
<keyword evidence="3" id="KW-0175">Coiled coil</keyword>
<gene>
    <name evidence="6" type="ORF">MNBD_BACTEROID01-2071</name>
</gene>
<keyword evidence="6" id="KW-0012">Acyltransferase</keyword>
<sequence length="722" mass="81388">MSTKSTNKFRYQARIEGLKRKKLLQTKEKIAVEGLLDEDDYGRVVPPKDSWESIPNHPDGSFYGLEGWTNNFCSLMESHPVYVDPNDAFAGRWMYFMSRMRANKWNPDYPYNHLKKDIAKYDIISGIGDDAHFAPDYQLGIRLGWQGILDKIHKYRKINTLPKQQLFYDAHERAVKSIQGWIKRHIEKIKELAEAENDAALKENLLEMAEVNRRIVYNAPQTLREACQWIIWYHLASRTYNRDGAGGQIDELLRPFYEKDLAAGRIGRDEAVYYLACFLINDPVYWQLGGPDENGGDLTSEISFLILEAADKINTSLNITVRVHDGLNEKLFQKSLEYLVGNKNGWPRFSGDKALVRGFMNNGFDIQLARRRIAVGCNWMSLPGQEYTMNDLVKVNMAKVFEVAFDEMVSNKTQVLSTHSLWVLFKGHLAKAVHTAAGGIRHHLKYQKYNEPELILNLLSHGPLEKGLDVSDGGAAYYNLAIDGAGLAIVADSFAALEQRIEKEAKIPWEGIVYHLKTNFDGTEGERVRLLMKNSGRYGQGNSLGDEWAKKVSGEFTRLVRRESGSKGNHLFIPGFFSWANTIGFGLNVGATPNGRRSKEPISHGANPTPGFLVDGASLGLARAIAGIQPGYGNTAPMQWELDPTLASKNHLNMIGSIIKAHFNMGGTLINVNIMDKEKILEAHKNPAQFPELVVRVTGFTAYFSMLTPEFRQLVVDRILEN</sequence>
<keyword evidence="1" id="KW-0556">Organic radical</keyword>
<keyword evidence="6" id="KW-0808">Transferase</keyword>
<evidence type="ECO:0000313" key="6">
    <source>
        <dbReference type="EMBL" id="VAW18838.1"/>
    </source>
</evidence>
<organism evidence="6">
    <name type="scientific">hydrothermal vent metagenome</name>
    <dbReference type="NCBI Taxonomy" id="652676"/>
    <lineage>
        <taxon>unclassified sequences</taxon>
        <taxon>metagenomes</taxon>
        <taxon>ecological metagenomes</taxon>
    </lineage>
</organism>
<evidence type="ECO:0000256" key="3">
    <source>
        <dbReference type="SAM" id="Coils"/>
    </source>
</evidence>
<protein>
    <submittedName>
        <fullName evidence="6">Pyruvate formate-lyase</fullName>
        <ecNumber evidence="6">2.3.1.54</ecNumber>
    </submittedName>
</protein>
<accession>A0A3B0TLL6</accession>
<reference evidence="6" key="1">
    <citation type="submission" date="2018-06" db="EMBL/GenBank/DDBJ databases">
        <authorList>
            <person name="Zhirakovskaya E."/>
        </authorList>
    </citation>
    <scope>NUCLEOTIDE SEQUENCE</scope>
</reference>
<dbReference type="InterPro" id="IPR004184">
    <property type="entry name" value="PFL_dom"/>
</dbReference>
<name>A0A3B0TLL6_9ZZZZ</name>
<evidence type="ECO:0000256" key="2">
    <source>
        <dbReference type="ARBA" id="ARBA00023239"/>
    </source>
</evidence>
<evidence type="ECO:0000259" key="5">
    <source>
        <dbReference type="PROSITE" id="PS51554"/>
    </source>
</evidence>
<dbReference type="InterPro" id="IPR001150">
    <property type="entry name" value="Gly_radical"/>
</dbReference>
<evidence type="ECO:0000259" key="4">
    <source>
        <dbReference type="PROSITE" id="PS51149"/>
    </source>
</evidence>
<dbReference type="PANTHER" id="PTHR43641:SF2">
    <property type="entry name" value="DEHYDRATASE YBIW-RELATED"/>
    <property type="match status" value="1"/>
</dbReference>
<keyword evidence="6" id="KW-0670">Pyruvate</keyword>
<dbReference type="AlphaFoldDB" id="A0A3B0TLL6"/>
<dbReference type="PROSITE" id="PS51149">
    <property type="entry name" value="GLY_RADICAL_2"/>
    <property type="match status" value="1"/>
</dbReference>
<dbReference type="EC" id="2.3.1.54" evidence="6"/>
<dbReference type="EMBL" id="UOEP01000092">
    <property type="protein sequence ID" value="VAW18838.1"/>
    <property type="molecule type" value="Genomic_DNA"/>
</dbReference>
<feature type="domain" description="Glycine radical" evidence="4">
    <location>
        <begin position="604"/>
        <end position="722"/>
    </location>
</feature>
<keyword evidence="2 6" id="KW-0456">Lyase</keyword>
<dbReference type="PANTHER" id="PTHR43641">
    <property type="entry name" value="FORMATE ACETYLTRANSFERASE 3-RELATED"/>
    <property type="match status" value="1"/>
</dbReference>